<evidence type="ECO:0000313" key="3">
    <source>
        <dbReference type="EMBL" id="SMX72039.1"/>
    </source>
</evidence>
<evidence type="ECO:0000313" key="10">
    <source>
        <dbReference type="Proteomes" id="UP000234525"/>
    </source>
</evidence>
<evidence type="ECO:0000313" key="8">
    <source>
        <dbReference type="Proteomes" id="UP000234300"/>
    </source>
</evidence>
<dbReference type="EMBL" id="FXZI01000001">
    <property type="protein sequence ID" value="SMX72039.1"/>
    <property type="molecule type" value="Genomic_DNA"/>
</dbReference>
<sequence length="138" mass="14301">MKTSKTIATVVLGLALSATGTGAMASDTSSSNVSASSEQATSGEAIVQDEATGEGFTTQAKKSPGGGTWNFGSEKVTTKAGKQKKCYSHYFHRTKRHSGSAIIGSVNVTKTASKGKWANANAYGKRSQTCKTKWSANA</sequence>
<evidence type="ECO:0000313" key="4">
    <source>
        <dbReference type="EMBL" id="SMX94342.1"/>
    </source>
</evidence>
<gene>
    <name evidence="5" type="ORF">BAUR9175_03779</name>
    <name evidence="6" type="ORF">BAUR920_03559</name>
    <name evidence="4" type="ORF">BAURA63_02921</name>
    <name evidence="3" type="ORF">BAURA86_00381</name>
</gene>
<evidence type="ECO:0000256" key="1">
    <source>
        <dbReference type="SAM" id="MobiDB-lite"/>
    </source>
</evidence>
<dbReference type="EMBL" id="FXZB01000051">
    <property type="protein sequence ID" value="SMY02417.1"/>
    <property type="molecule type" value="Genomic_DNA"/>
</dbReference>
<keyword evidence="2" id="KW-0732">Signal</keyword>
<name>A0A2H1KSH7_BREAU</name>
<dbReference type="Proteomes" id="UP000234327">
    <property type="component" value="Unassembled WGS sequence"/>
</dbReference>
<evidence type="ECO:0000313" key="7">
    <source>
        <dbReference type="Proteomes" id="UP000234289"/>
    </source>
</evidence>
<dbReference type="Pfam" id="PF09683">
    <property type="entry name" value="Lactococcin_972"/>
    <property type="match status" value="1"/>
</dbReference>
<dbReference type="Gene3D" id="2.60.40.2850">
    <property type="match status" value="1"/>
</dbReference>
<dbReference type="InterPro" id="IPR006540">
    <property type="entry name" value="Lactococcin_972"/>
</dbReference>
<accession>A0A2H1KSH7</accession>
<evidence type="ECO:0000313" key="6">
    <source>
        <dbReference type="EMBL" id="SMY02716.1"/>
    </source>
</evidence>
<feature type="signal peptide" evidence="2">
    <location>
        <begin position="1"/>
        <end position="25"/>
    </location>
</feature>
<dbReference type="Proteomes" id="UP000234300">
    <property type="component" value="Unassembled WGS sequence"/>
</dbReference>
<dbReference type="Proteomes" id="UP000234525">
    <property type="component" value="Unassembled WGS sequence"/>
</dbReference>
<organism evidence="6 7">
    <name type="scientific">Brevibacterium aurantiacum</name>
    <dbReference type="NCBI Taxonomy" id="273384"/>
    <lineage>
        <taxon>Bacteria</taxon>
        <taxon>Bacillati</taxon>
        <taxon>Actinomycetota</taxon>
        <taxon>Actinomycetes</taxon>
        <taxon>Micrococcales</taxon>
        <taxon>Brevibacteriaceae</taxon>
        <taxon>Brevibacterium</taxon>
    </lineage>
</organism>
<reference evidence="7 10" key="2">
    <citation type="submission" date="2017-03" db="EMBL/GenBank/DDBJ databases">
        <authorList>
            <person name="Monnet C."/>
        </authorList>
    </citation>
    <scope>NUCLEOTIDE SEQUENCE [LARGE SCALE GENOMIC DNA]</scope>
    <source>
        <strain evidence="10">ATCC 9175</strain>
        <strain evidence="7">CNRZ 920</strain>
    </source>
</reference>
<dbReference type="EMBL" id="FXYZ01000014">
    <property type="protein sequence ID" value="SMX94342.1"/>
    <property type="molecule type" value="Genomic_DNA"/>
</dbReference>
<dbReference type="AlphaFoldDB" id="A0A2H1KSH7"/>
<evidence type="ECO:0000313" key="5">
    <source>
        <dbReference type="EMBL" id="SMY02417.1"/>
    </source>
</evidence>
<evidence type="ECO:0000256" key="2">
    <source>
        <dbReference type="SAM" id="SignalP"/>
    </source>
</evidence>
<feature type="compositionally biased region" description="Low complexity" evidence="1">
    <location>
        <begin position="23"/>
        <end position="42"/>
    </location>
</feature>
<evidence type="ECO:0000313" key="9">
    <source>
        <dbReference type="Proteomes" id="UP000234327"/>
    </source>
</evidence>
<protein>
    <submittedName>
        <fullName evidence="6">Bacteriocin (Lactococcin_972)</fullName>
    </submittedName>
</protein>
<feature type="chain" id="PRO_5015080274" evidence="2">
    <location>
        <begin position="26"/>
        <end position="138"/>
    </location>
</feature>
<reference evidence="8 9" key="1">
    <citation type="submission" date="2017-03" db="EMBL/GenBank/DDBJ databases">
        <authorList>
            <person name="Afonso C.L."/>
            <person name="Miller P.J."/>
            <person name="Scott M.A."/>
            <person name="Spackman E."/>
            <person name="Goraichik I."/>
            <person name="Dimitrov K.M."/>
            <person name="Suarez D.L."/>
            <person name="Swayne D.E."/>
        </authorList>
    </citation>
    <scope>NUCLEOTIDE SEQUENCE [LARGE SCALE GENOMIC DNA]</scope>
    <source>
        <strain evidence="4">6</strain>
        <strain evidence="9">6(3)</strain>
        <strain evidence="3">8</strain>
        <strain evidence="8">8(6)</strain>
        <strain evidence="5">ATCC 9175</strain>
        <strain evidence="6">CNRZ 920</strain>
    </source>
</reference>
<dbReference type="EMBL" id="FXZG01000039">
    <property type="protein sequence ID" value="SMY02716.1"/>
    <property type="molecule type" value="Genomic_DNA"/>
</dbReference>
<keyword evidence="10" id="KW-1185">Reference proteome</keyword>
<feature type="region of interest" description="Disordered" evidence="1">
    <location>
        <begin position="21"/>
        <end position="73"/>
    </location>
</feature>
<proteinExistence type="predicted"/>
<dbReference type="Proteomes" id="UP000234289">
    <property type="component" value="Unassembled WGS sequence"/>
</dbReference>